<dbReference type="AlphaFoldDB" id="A0A067CGN7"/>
<proteinExistence type="predicted"/>
<accession>A0A067CGN7</accession>
<keyword evidence="3" id="KW-1185">Reference proteome</keyword>
<name>A0A067CGN7_SAPPC</name>
<dbReference type="GeneID" id="24128924"/>
<dbReference type="VEuPathDB" id="FungiDB:SPRG_06584"/>
<evidence type="ECO:0000313" key="3">
    <source>
        <dbReference type="Proteomes" id="UP000030745"/>
    </source>
</evidence>
<gene>
    <name evidence="2" type="ORF">SPRG_06584</name>
</gene>
<evidence type="ECO:0000256" key="1">
    <source>
        <dbReference type="SAM" id="MobiDB-lite"/>
    </source>
</evidence>
<dbReference type="RefSeq" id="XP_012200793.1">
    <property type="nucleotide sequence ID" value="XM_012345403.1"/>
</dbReference>
<dbReference type="KEGG" id="spar:SPRG_06584"/>
<evidence type="ECO:0000313" key="2">
    <source>
        <dbReference type="EMBL" id="KDO28345.1"/>
    </source>
</evidence>
<protein>
    <submittedName>
        <fullName evidence="2">Uncharacterized protein</fullName>
    </submittedName>
</protein>
<feature type="compositionally biased region" description="Low complexity" evidence="1">
    <location>
        <begin position="33"/>
        <end position="50"/>
    </location>
</feature>
<dbReference type="OrthoDB" id="75903at2759"/>
<sequence>MPNQRTKTSFSFRALFGLRRKQKNTKLRDDNEASSVETPASTPASTPQSSLDSAFHEPVVMEKTPVPVQIPIAYYYSPTTYVGGKKVPFTRLHAKQNRRRLIIYERIHEDRAFLVNWRGD</sequence>
<reference evidence="2 3" key="1">
    <citation type="journal article" date="2013" name="PLoS Genet.">
        <title>Distinctive expansion of potential virulence genes in the genome of the oomycete fish pathogen Saprolegnia parasitica.</title>
        <authorList>
            <person name="Jiang R.H."/>
            <person name="de Bruijn I."/>
            <person name="Haas B.J."/>
            <person name="Belmonte R."/>
            <person name="Lobach L."/>
            <person name="Christie J."/>
            <person name="van den Ackerveken G."/>
            <person name="Bottin A."/>
            <person name="Bulone V."/>
            <person name="Diaz-Moreno S.M."/>
            <person name="Dumas B."/>
            <person name="Fan L."/>
            <person name="Gaulin E."/>
            <person name="Govers F."/>
            <person name="Grenville-Briggs L.J."/>
            <person name="Horner N.R."/>
            <person name="Levin J.Z."/>
            <person name="Mammella M."/>
            <person name="Meijer H.J."/>
            <person name="Morris P."/>
            <person name="Nusbaum C."/>
            <person name="Oome S."/>
            <person name="Phillips A.J."/>
            <person name="van Rooyen D."/>
            <person name="Rzeszutek E."/>
            <person name="Saraiva M."/>
            <person name="Secombes C.J."/>
            <person name="Seidl M.F."/>
            <person name="Snel B."/>
            <person name="Stassen J.H."/>
            <person name="Sykes S."/>
            <person name="Tripathy S."/>
            <person name="van den Berg H."/>
            <person name="Vega-Arreguin J.C."/>
            <person name="Wawra S."/>
            <person name="Young S.K."/>
            <person name="Zeng Q."/>
            <person name="Dieguez-Uribeondo J."/>
            <person name="Russ C."/>
            <person name="Tyler B.M."/>
            <person name="van West P."/>
        </authorList>
    </citation>
    <scope>NUCLEOTIDE SEQUENCE [LARGE SCALE GENOMIC DNA]</scope>
    <source>
        <strain evidence="2 3">CBS 223.65</strain>
    </source>
</reference>
<feature type="region of interest" description="Disordered" evidence="1">
    <location>
        <begin position="21"/>
        <end position="56"/>
    </location>
</feature>
<organism evidence="2 3">
    <name type="scientific">Saprolegnia parasitica (strain CBS 223.65)</name>
    <dbReference type="NCBI Taxonomy" id="695850"/>
    <lineage>
        <taxon>Eukaryota</taxon>
        <taxon>Sar</taxon>
        <taxon>Stramenopiles</taxon>
        <taxon>Oomycota</taxon>
        <taxon>Saprolegniomycetes</taxon>
        <taxon>Saprolegniales</taxon>
        <taxon>Saprolegniaceae</taxon>
        <taxon>Saprolegnia</taxon>
    </lineage>
</organism>
<dbReference type="EMBL" id="KK583211">
    <property type="protein sequence ID" value="KDO28345.1"/>
    <property type="molecule type" value="Genomic_DNA"/>
</dbReference>
<dbReference type="Proteomes" id="UP000030745">
    <property type="component" value="Unassembled WGS sequence"/>
</dbReference>